<sequence>MILFQLIQKVSKQRKSMSDIASPEQQRRQFYRLRYPRKEDRPRAALHNHAYPICEISEGGARLLFLQKQTVVKGMILSGSCRFADGEEIILEGTTLRQDGNELVVKLSKGPSLKRMTMEQRHLRRKYPGIFSNRKFSTYAGS</sequence>
<dbReference type="EMBL" id="QFWT01000004">
    <property type="protein sequence ID" value="PWI33586.1"/>
    <property type="molecule type" value="Genomic_DNA"/>
</dbReference>
<gene>
    <name evidence="1" type="ORF">DI392_08960</name>
</gene>
<organism evidence="1 2">
    <name type="scientific">Vibrio albus</name>
    <dbReference type="NCBI Taxonomy" id="2200953"/>
    <lineage>
        <taxon>Bacteria</taxon>
        <taxon>Pseudomonadati</taxon>
        <taxon>Pseudomonadota</taxon>
        <taxon>Gammaproteobacteria</taxon>
        <taxon>Vibrionales</taxon>
        <taxon>Vibrionaceae</taxon>
        <taxon>Vibrio</taxon>
    </lineage>
</organism>
<evidence type="ECO:0000313" key="1">
    <source>
        <dbReference type="EMBL" id="PWI33586.1"/>
    </source>
</evidence>
<accession>A0A2U3B9V1</accession>
<dbReference type="OrthoDB" id="5894630at2"/>
<name>A0A2U3B9V1_9VIBR</name>
<proteinExistence type="predicted"/>
<keyword evidence="2" id="KW-1185">Reference proteome</keyword>
<dbReference type="AlphaFoldDB" id="A0A2U3B9V1"/>
<reference evidence="1 2" key="1">
    <citation type="submission" date="2018-05" db="EMBL/GenBank/DDBJ databases">
        <title>Vibrio limimaris sp. nov., isolated from marine sediment.</title>
        <authorList>
            <person name="Li C.-M."/>
        </authorList>
    </citation>
    <scope>NUCLEOTIDE SEQUENCE [LARGE SCALE GENOMIC DNA]</scope>
    <source>
        <strain evidence="1 2">E4404</strain>
    </source>
</reference>
<comment type="caution">
    <text evidence="1">The sequence shown here is derived from an EMBL/GenBank/DDBJ whole genome shotgun (WGS) entry which is preliminary data.</text>
</comment>
<evidence type="ECO:0000313" key="2">
    <source>
        <dbReference type="Proteomes" id="UP000245362"/>
    </source>
</evidence>
<dbReference type="Proteomes" id="UP000245362">
    <property type="component" value="Unassembled WGS sequence"/>
</dbReference>
<protein>
    <submittedName>
        <fullName evidence="1">PilZ domain-containing protein</fullName>
    </submittedName>
</protein>
<dbReference type="RefSeq" id="WP_109319577.1">
    <property type="nucleotide sequence ID" value="NZ_QFWT01000004.1"/>
</dbReference>